<reference evidence="5" key="1">
    <citation type="submission" date="2022-11" db="UniProtKB">
        <authorList>
            <consortium name="WormBaseParasite"/>
        </authorList>
    </citation>
    <scope>IDENTIFICATION</scope>
</reference>
<feature type="transmembrane region" description="Helical" evidence="2">
    <location>
        <begin position="183"/>
        <end position="205"/>
    </location>
</feature>
<dbReference type="InterPro" id="IPR036734">
    <property type="entry name" value="Neur_chan_lig-bd_sf"/>
</dbReference>
<dbReference type="GO" id="GO:0004888">
    <property type="term" value="F:transmembrane signaling receptor activity"/>
    <property type="evidence" value="ECO:0007669"/>
    <property type="project" value="InterPro"/>
</dbReference>
<dbReference type="Proteomes" id="UP000887540">
    <property type="component" value="Unplaced"/>
</dbReference>
<keyword evidence="4" id="KW-1185">Reference proteome</keyword>
<dbReference type="InterPro" id="IPR006029">
    <property type="entry name" value="Neurotrans-gated_channel_TM"/>
</dbReference>
<feature type="domain" description="Neurotransmitter-gated ion-channel transmembrane" evidence="3">
    <location>
        <begin position="191"/>
        <end position="336"/>
    </location>
</feature>
<dbReference type="WBParaSite" id="ACRNAN_Path_1427.g5599.t1">
    <property type="protein sequence ID" value="ACRNAN_Path_1427.g5599.t1"/>
    <property type="gene ID" value="ACRNAN_Path_1427.g5599"/>
</dbReference>
<dbReference type="PANTHER" id="PTHR18945">
    <property type="entry name" value="NEUROTRANSMITTER GATED ION CHANNEL"/>
    <property type="match status" value="1"/>
</dbReference>
<keyword evidence="2" id="KW-0472">Membrane</keyword>
<dbReference type="Gene3D" id="1.20.58.390">
    <property type="entry name" value="Neurotransmitter-gated ion-channel transmembrane domain"/>
    <property type="match status" value="1"/>
</dbReference>
<dbReference type="InterPro" id="IPR038050">
    <property type="entry name" value="Neuro_actylchol_rec"/>
</dbReference>
<accession>A0A914C0C6</accession>
<protein>
    <recommendedName>
        <fullName evidence="3">Neurotransmitter-gated ion-channel transmembrane domain-containing protein</fullName>
    </recommendedName>
</protein>
<evidence type="ECO:0000256" key="2">
    <source>
        <dbReference type="SAM" id="Phobius"/>
    </source>
</evidence>
<dbReference type="SUPFAM" id="SSF90112">
    <property type="entry name" value="Neurotransmitter-gated ion-channel transmembrane pore"/>
    <property type="match status" value="1"/>
</dbReference>
<dbReference type="GO" id="GO:0016020">
    <property type="term" value="C:membrane"/>
    <property type="evidence" value="ECO:0007669"/>
    <property type="project" value="UniProtKB-SubCell"/>
</dbReference>
<feature type="transmembrane region" description="Helical" evidence="2">
    <location>
        <begin position="212"/>
        <end position="233"/>
    </location>
</feature>
<organism evidence="4 5">
    <name type="scientific">Acrobeloides nanus</name>
    <dbReference type="NCBI Taxonomy" id="290746"/>
    <lineage>
        <taxon>Eukaryota</taxon>
        <taxon>Metazoa</taxon>
        <taxon>Ecdysozoa</taxon>
        <taxon>Nematoda</taxon>
        <taxon>Chromadorea</taxon>
        <taxon>Rhabditida</taxon>
        <taxon>Tylenchina</taxon>
        <taxon>Cephalobomorpha</taxon>
        <taxon>Cephaloboidea</taxon>
        <taxon>Cephalobidae</taxon>
        <taxon>Acrobeloides</taxon>
    </lineage>
</organism>
<dbReference type="GO" id="GO:0005230">
    <property type="term" value="F:extracellular ligand-gated monoatomic ion channel activity"/>
    <property type="evidence" value="ECO:0007669"/>
    <property type="project" value="InterPro"/>
</dbReference>
<evidence type="ECO:0000313" key="4">
    <source>
        <dbReference type="Proteomes" id="UP000887540"/>
    </source>
</evidence>
<name>A0A914C0C6_9BILA</name>
<comment type="subcellular location">
    <subcellularLocation>
        <location evidence="1">Membrane</location>
        <topology evidence="1">Multi-pass membrane protein</topology>
    </subcellularLocation>
</comment>
<dbReference type="InterPro" id="IPR036719">
    <property type="entry name" value="Neuro-gated_channel_TM_sf"/>
</dbReference>
<dbReference type="AlphaFoldDB" id="A0A914C0C6"/>
<dbReference type="InterPro" id="IPR006201">
    <property type="entry name" value="Neur_channel"/>
</dbReference>
<evidence type="ECO:0000259" key="3">
    <source>
        <dbReference type="Pfam" id="PF02932"/>
    </source>
</evidence>
<feature type="transmembrane region" description="Helical" evidence="2">
    <location>
        <begin position="248"/>
        <end position="271"/>
    </location>
</feature>
<keyword evidence="2" id="KW-0812">Transmembrane</keyword>
<evidence type="ECO:0000256" key="1">
    <source>
        <dbReference type="ARBA" id="ARBA00004141"/>
    </source>
</evidence>
<sequence>MLYVAAMRLLLLILILFLTFVYTVEIVINVEEVKDLDKKAQTLTTILGIDVLDQEERNMKVFTTIFHFPGGTSSLLEEIYYAKLNEKATAKVRYQVEGKCELQWRNFPFDKHDCETKIYLKRISPNQYHIDIDVSETNKKIYQNSALDGLSISNISSYECENKFLQEGVKQCLMLKISLSRHILPILAKFFIPSIAMVFVAWMTLFITRENIVARILTLGISTTMLVFVGWNIEQSLPTLAYFSAADIWLVICCVFNFITFLQVISIHILLTEANKFLALSQGDVKITTKAKSRHFRTESRRKQQLVQKLSANGRATSMPKHETDELMEKSNNCDIEYGQTGDSRQNKVFG</sequence>
<proteinExistence type="predicted"/>
<dbReference type="Pfam" id="PF02932">
    <property type="entry name" value="Neur_chan_memb"/>
    <property type="match status" value="1"/>
</dbReference>
<keyword evidence="2" id="KW-1133">Transmembrane helix</keyword>
<evidence type="ECO:0000313" key="5">
    <source>
        <dbReference type="WBParaSite" id="ACRNAN_Path_1427.g5599.t1"/>
    </source>
</evidence>
<dbReference type="Gene3D" id="2.70.170.10">
    <property type="entry name" value="Neurotransmitter-gated ion-channel ligand-binding domain"/>
    <property type="match status" value="1"/>
</dbReference>